<dbReference type="RefSeq" id="WP_185042599.1">
    <property type="nucleotide sequence ID" value="NZ_BAABFG010000005.1"/>
</dbReference>
<dbReference type="EMBL" id="JACHNB010000001">
    <property type="protein sequence ID" value="MBB4742196.1"/>
    <property type="molecule type" value="Genomic_DNA"/>
</dbReference>
<name>A0A7W7H1E4_9ACTN</name>
<dbReference type="AlphaFoldDB" id="A0A7W7H1E4"/>
<proteinExistence type="predicted"/>
<sequence length="55" mass="5841">MDESGDTLSDEELAAIGERAAAGPALPRYHAVLYRGTPPGSQRTSGRCPRTDRPS</sequence>
<evidence type="ECO:0000256" key="1">
    <source>
        <dbReference type="SAM" id="MobiDB-lite"/>
    </source>
</evidence>
<feature type="region of interest" description="Disordered" evidence="1">
    <location>
        <begin position="32"/>
        <end position="55"/>
    </location>
</feature>
<accession>A0A7W7H1E4</accession>
<organism evidence="2 3">
    <name type="scientific">Actinoplanes octamycinicus</name>
    <dbReference type="NCBI Taxonomy" id="135948"/>
    <lineage>
        <taxon>Bacteria</taxon>
        <taxon>Bacillati</taxon>
        <taxon>Actinomycetota</taxon>
        <taxon>Actinomycetes</taxon>
        <taxon>Micromonosporales</taxon>
        <taxon>Micromonosporaceae</taxon>
        <taxon>Actinoplanes</taxon>
    </lineage>
</organism>
<reference evidence="2 3" key="1">
    <citation type="submission" date="2020-08" db="EMBL/GenBank/DDBJ databases">
        <title>Sequencing the genomes of 1000 actinobacteria strains.</title>
        <authorList>
            <person name="Klenk H.-P."/>
        </authorList>
    </citation>
    <scope>NUCLEOTIDE SEQUENCE [LARGE SCALE GENOMIC DNA]</scope>
    <source>
        <strain evidence="2 3">DSM 45809</strain>
    </source>
</reference>
<keyword evidence="3" id="KW-1185">Reference proteome</keyword>
<gene>
    <name evidence="2" type="ORF">BJY16_005655</name>
</gene>
<comment type="caution">
    <text evidence="2">The sequence shown here is derived from an EMBL/GenBank/DDBJ whole genome shotgun (WGS) entry which is preliminary data.</text>
</comment>
<protein>
    <submittedName>
        <fullName evidence="2">Uncharacterized protein</fullName>
    </submittedName>
</protein>
<evidence type="ECO:0000313" key="2">
    <source>
        <dbReference type="EMBL" id="MBB4742196.1"/>
    </source>
</evidence>
<evidence type="ECO:0000313" key="3">
    <source>
        <dbReference type="Proteomes" id="UP000546162"/>
    </source>
</evidence>
<dbReference type="Proteomes" id="UP000546162">
    <property type="component" value="Unassembled WGS sequence"/>
</dbReference>